<organism evidence="9 10">
    <name type="scientific">Leptosia nina</name>
    <dbReference type="NCBI Taxonomy" id="320188"/>
    <lineage>
        <taxon>Eukaryota</taxon>
        <taxon>Metazoa</taxon>
        <taxon>Ecdysozoa</taxon>
        <taxon>Arthropoda</taxon>
        <taxon>Hexapoda</taxon>
        <taxon>Insecta</taxon>
        <taxon>Pterygota</taxon>
        <taxon>Neoptera</taxon>
        <taxon>Endopterygota</taxon>
        <taxon>Lepidoptera</taxon>
        <taxon>Glossata</taxon>
        <taxon>Ditrysia</taxon>
        <taxon>Papilionoidea</taxon>
        <taxon>Pieridae</taxon>
        <taxon>Pierinae</taxon>
        <taxon>Leptosia</taxon>
    </lineage>
</organism>
<dbReference type="PANTHER" id="PTHR13924:SF10">
    <property type="entry name" value="TRANSFORMING ACIDIC COILED-COIL PROTEIN, ISOFORM K"/>
    <property type="match status" value="1"/>
</dbReference>
<evidence type="ECO:0000313" key="10">
    <source>
        <dbReference type="Proteomes" id="UP001497472"/>
    </source>
</evidence>
<comment type="subcellular location">
    <subcellularLocation>
        <location evidence="1">Cytoplasm</location>
        <location evidence="1">Cytoskeleton</location>
    </subcellularLocation>
</comment>
<dbReference type="GO" id="GO:0005856">
    <property type="term" value="C:cytoskeleton"/>
    <property type="evidence" value="ECO:0007669"/>
    <property type="project" value="UniProtKB-SubCell"/>
</dbReference>
<feature type="coiled-coil region" evidence="7">
    <location>
        <begin position="244"/>
        <end position="370"/>
    </location>
</feature>
<feature type="domain" description="Transforming acidic coiled-coil-containing protein C-terminal" evidence="8">
    <location>
        <begin position="284"/>
        <end position="481"/>
    </location>
</feature>
<accession>A0AAV1JRU8</accession>
<evidence type="ECO:0000256" key="7">
    <source>
        <dbReference type="SAM" id="Coils"/>
    </source>
</evidence>
<dbReference type="Pfam" id="PF05010">
    <property type="entry name" value="TACC_C"/>
    <property type="match status" value="1"/>
</dbReference>
<dbReference type="EMBL" id="CAVLEF010000140">
    <property type="protein sequence ID" value="CAK1552243.1"/>
    <property type="molecule type" value="Genomic_DNA"/>
</dbReference>
<comment type="similarity">
    <text evidence="2">Belongs to the TACC family.</text>
</comment>
<keyword evidence="6" id="KW-0206">Cytoskeleton</keyword>
<comment type="caution">
    <text evidence="9">The sequence shown here is derived from an EMBL/GenBank/DDBJ whole genome shotgun (WGS) entry which is preliminary data.</text>
</comment>
<proteinExistence type="inferred from homology"/>
<name>A0AAV1JRU8_9NEOP</name>
<keyword evidence="10" id="KW-1185">Reference proteome</keyword>
<dbReference type="InterPro" id="IPR007707">
    <property type="entry name" value="TACC_C"/>
</dbReference>
<evidence type="ECO:0000313" key="9">
    <source>
        <dbReference type="EMBL" id="CAK1552243.1"/>
    </source>
</evidence>
<dbReference type="Gene3D" id="1.20.5.1700">
    <property type="match status" value="1"/>
</dbReference>
<dbReference type="PANTHER" id="PTHR13924">
    <property type="entry name" value="TRANSFORMING ACIDIC COILED-COIL CONTAINING PROTEIN 1/2"/>
    <property type="match status" value="1"/>
</dbReference>
<feature type="coiled-coil region" evidence="7">
    <location>
        <begin position="449"/>
        <end position="483"/>
    </location>
</feature>
<evidence type="ECO:0000256" key="2">
    <source>
        <dbReference type="ARBA" id="ARBA00009423"/>
    </source>
</evidence>
<dbReference type="InterPro" id="IPR039915">
    <property type="entry name" value="TACC"/>
</dbReference>
<dbReference type="FunFam" id="1.20.5.1700:FF:000001">
    <property type="entry name" value="Transforming acidic coiled-coil-containing protein 1 isoform 2"/>
    <property type="match status" value="1"/>
</dbReference>
<evidence type="ECO:0000256" key="4">
    <source>
        <dbReference type="ARBA" id="ARBA00022553"/>
    </source>
</evidence>
<protein>
    <recommendedName>
        <fullName evidence="8">Transforming acidic coiled-coil-containing protein C-terminal domain-containing protein</fullName>
    </recommendedName>
</protein>
<evidence type="ECO:0000256" key="5">
    <source>
        <dbReference type="ARBA" id="ARBA00023054"/>
    </source>
</evidence>
<dbReference type="AlphaFoldDB" id="A0AAV1JRU8"/>
<evidence type="ECO:0000256" key="1">
    <source>
        <dbReference type="ARBA" id="ARBA00004245"/>
    </source>
</evidence>
<evidence type="ECO:0000256" key="6">
    <source>
        <dbReference type="ARBA" id="ARBA00023212"/>
    </source>
</evidence>
<evidence type="ECO:0000256" key="3">
    <source>
        <dbReference type="ARBA" id="ARBA00022490"/>
    </source>
</evidence>
<dbReference type="GO" id="GO:0005737">
    <property type="term" value="C:cytoplasm"/>
    <property type="evidence" value="ECO:0007669"/>
    <property type="project" value="TreeGrafter"/>
</dbReference>
<keyword evidence="3" id="KW-0963">Cytoplasm</keyword>
<dbReference type="Proteomes" id="UP001497472">
    <property type="component" value="Unassembled WGS sequence"/>
</dbReference>
<keyword evidence="5 7" id="KW-0175">Coiled coil</keyword>
<keyword evidence="4" id="KW-0597">Phosphoprotein</keyword>
<dbReference type="GO" id="GO:0007052">
    <property type="term" value="P:mitotic spindle organization"/>
    <property type="evidence" value="ECO:0007669"/>
    <property type="project" value="InterPro"/>
</dbReference>
<reference evidence="9 10" key="1">
    <citation type="submission" date="2023-11" db="EMBL/GenBank/DDBJ databases">
        <authorList>
            <person name="Okamura Y."/>
        </authorList>
    </citation>
    <scope>NUCLEOTIDE SEQUENCE [LARGE SCALE GENOMIC DNA]</scope>
</reference>
<gene>
    <name evidence="9" type="ORF">LNINA_LOCUS11303</name>
</gene>
<evidence type="ECO:0000259" key="8">
    <source>
        <dbReference type="Pfam" id="PF05010"/>
    </source>
</evidence>
<sequence>MSSKTSTIASDDSFITPVSSMGDLMTLSPRKSDNVLIDQTNISNDYLTGTDFDSICDITMQEVPNYEANLSIDSNSLDFLARCSESTRNHTFIDRGKESLFVKFDPLYAQKHFMESPETQIQADSLECDVGYETSSATSILTDTAVSISENNNVSVSNTQGKCNKDKPMQKVTPVLSSEVSKPIAMRTNSTPVLVRSVSAILPHTQVATDKLISISGSTPPVAAPRSPRTRKTMGYAGQENERLQSLRAILQNQDHEVLQLRQENRELRSSLQDLEHNFMRYKEDMERKVNKLSDERNNLLDKENQLTQELQDKQLSNKQMCVVMEEYEKTISTLIDEQQQEKVKLFETMDKLTKERDQAVKHLANMESSFNDLLAKYESCKSVVLEAKSREGVLMKKIDEYDAGLKKYEDLYNNLKQATSDHLQKANETLDNLKKGHSVEITKMNATIKKHEVMISSLQESLAQKTRDNEELTRICDQLINEVR</sequence>